<evidence type="ECO:0000313" key="2">
    <source>
        <dbReference type="Proteomes" id="UP000192920"/>
    </source>
</evidence>
<dbReference type="EMBL" id="FXAG01000021">
    <property type="protein sequence ID" value="SMF44392.1"/>
    <property type="molecule type" value="Genomic_DNA"/>
</dbReference>
<protein>
    <submittedName>
        <fullName evidence="1">Uncharacterized protein</fullName>
    </submittedName>
</protein>
<keyword evidence="2" id="KW-1185">Reference proteome</keyword>
<proteinExistence type="predicted"/>
<dbReference type="STRING" id="1123014.SAMN02745746_03299"/>
<name>A0A1Y6C537_9NEIS</name>
<gene>
    <name evidence="1" type="ORF">SAMN02745746_03299</name>
</gene>
<evidence type="ECO:0000313" key="1">
    <source>
        <dbReference type="EMBL" id="SMF44392.1"/>
    </source>
</evidence>
<dbReference type="AlphaFoldDB" id="A0A1Y6C537"/>
<accession>A0A1Y6C537</accession>
<dbReference type="RefSeq" id="WP_085277400.1">
    <property type="nucleotide sequence ID" value="NZ_FXAG01000021.1"/>
</dbReference>
<dbReference type="Proteomes" id="UP000192920">
    <property type="component" value="Unassembled WGS sequence"/>
</dbReference>
<organism evidence="1 2">
    <name type="scientific">Pseudogulbenkiania subflava DSM 22618</name>
    <dbReference type="NCBI Taxonomy" id="1123014"/>
    <lineage>
        <taxon>Bacteria</taxon>
        <taxon>Pseudomonadati</taxon>
        <taxon>Pseudomonadota</taxon>
        <taxon>Betaproteobacteria</taxon>
        <taxon>Neisseriales</taxon>
        <taxon>Chromobacteriaceae</taxon>
        <taxon>Pseudogulbenkiania</taxon>
    </lineage>
</organism>
<reference evidence="2" key="1">
    <citation type="submission" date="2017-04" db="EMBL/GenBank/DDBJ databases">
        <authorList>
            <person name="Varghese N."/>
            <person name="Submissions S."/>
        </authorList>
    </citation>
    <scope>NUCLEOTIDE SEQUENCE [LARGE SCALE GENOMIC DNA]</scope>
    <source>
        <strain evidence="2">DSM 22618</strain>
    </source>
</reference>
<sequence>MNRYCIWFATPDDKVVRRAEVALNGSIHCHQVLEEIEAQLAIDCGLTEVMIIDWKRFEDPEDVQGNDASLSHAA</sequence>